<evidence type="ECO:0000256" key="6">
    <source>
        <dbReference type="SAM" id="Phobius"/>
    </source>
</evidence>
<evidence type="ECO:0000259" key="7">
    <source>
        <dbReference type="PROSITE" id="PS50850"/>
    </source>
</evidence>
<evidence type="ECO:0000256" key="4">
    <source>
        <dbReference type="ARBA" id="ARBA00023136"/>
    </source>
</evidence>
<feature type="transmembrane region" description="Helical" evidence="6">
    <location>
        <begin position="188"/>
        <end position="208"/>
    </location>
</feature>
<dbReference type="PANTHER" id="PTHR23528">
    <property type="match status" value="1"/>
</dbReference>
<dbReference type="Proteomes" id="UP000549911">
    <property type="component" value="Unassembled WGS sequence"/>
</dbReference>
<gene>
    <name evidence="8" type="ORF">F4692_002532</name>
</gene>
<dbReference type="SUPFAM" id="SSF103473">
    <property type="entry name" value="MFS general substrate transporter"/>
    <property type="match status" value="1"/>
</dbReference>
<dbReference type="GO" id="GO:0005886">
    <property type="term" value="C:plasma membrane"/>
    <property type="evidence" value="ECO:0007669"/>
    <property type="project" value="UniProtKB-SubCell"/>
</dbReference>
<dbReference type="AlphaFoldDB" id="A0A7Y9H3P7"/>
<reference evidence="8 9" key="1">
    <citation type="submission" date="2020-07" db="EMBL/GenBank/DDBJ databases">
        <authorList>
            <person name="Partida-Martinez L."/>
            <person name="Huntemann M."/>
            <person name="Clum A."/>
            <person name="Wang J."/>
            <person name="Palaniappan K."/>
            <person name="Ritter S."/>
            <person name="Chen I.-M."/>
            <person name="Stamatis D."/>
            <person name="Reddy T."/>
            <person name="O'Malley R."/>
            <person name="Daum C."/>
            <person name="Shapiro N."/>
            <person name="Ivanova N."/>
            <person name="Kyrpides N."/>
            <person name="Woyke T."/>
        </authorList>
    </citation>
    <scope>NUCLEOTIDE SEQUENCE [LARGE SCALE GENOMIC DNA]</scope>
    <source>
        <strain evidence="8 9">AT2.17</strain>
    </source>
</reference>
<dbReference type="EMBL" id="JACCBW010000002">
    <property type="protein sequence ID" value="NYE37399.1"/>
    <property type="molecule type" value="Genomic_DNA"/>
</dbReference>
<organism evidence="8 9">
    <name type="scientific">Nocardioides cavernae</name>
    <dbReference type="NCBI Taxonomy" id="1921566"/>
    <lineage>
        <taxon>Bacteria</taxon>
        <taxon>Bacillati</taxon>
        <taxon>Actinomycetota</taxon>
        <taxon>Actinomycetes</taxon>
        <taxon>Propionibacteriales</taxon>
        <taxon>Nocardioidaceae</taxon>
        <taxon>Nocardioides</taxon>
    </lineage>
</organism>
<feature type="domain" description="Major facilitator superfamily (MFS) profile" evidence="7">
    <location>
        <begin position="25"/>
        <end position="429"/>
    </location>
</feature>
<accession>A0A7Y9H3P7</accession>
<comment type="caution">
    <text evidence="8">The sequence shown here is derived from an EMBL/GenBank/DDBJ whole genome shotgun (WGS) entry which is preliminary data.</text>
</comment>
<dbReference type="RefSeq" id="WP_179619954.1">
    <property type="nucleotide sequence ID" value="NZ_JACCBW010000002.1"/>
</dbReference>
<keyword evidence="4 6" id="KW-0472">Membrane</keyword>
<feature type="transmembrane region" description="Helical" evidence="6">
    <location>
        <begin position="312"/>
        <end position="330"/>
    </location>
</feature>
<feature type="transmembrane region" description="Helical" evidence="6">
    <location>
        <begin position="124"/>
        <end position="149"/>
    </location>
</feature>
<feature type="transmembrane region" description="Helical" evidence="6">
    <location>
        <begin position="101"/>
        <end position="118"/>
    </location>
</feature>
<comment type="subcellular location">
    <subcellularLocation>
        <location evidence="1">Cell membrane</location>
        <topology evidence="1">Multi-pass membrane protein</topology>
    </subcellularLocation>
</comment>
<feature type="transmembrane region" description="Helical" evidence="6">
    <location>
        <begin position="279"/>
        <end position="300"/>
    </location>
</feature>
<keyword evidence="2 6" id="KW-0812">Transmembrane</keyword>
<evidence type="ECO:0000313" key="9">
    <source>
        <dbReference type="Proteomes" id="UP000549911"/>
    </source>
</evidence>
<feature type="transmembrane region" description="Helical" evidence="6">
    <location>
        <begin position="336"/>
        <end position="357"/>
    </location>
</feature>
<dbReference type="InterPro" id="IPR036259">
    <property type="entry name" value="MFS_trans_sf"/>
</dbReference>
<feature type="region of interest" description="Disordered" evidence="5">
    <location>
        <begin position="1"/>
        <end position="21"/>
    </location>
</feature>
<evidence type="ECO:0000256" key="2">
    <source>
        <dbReference type="ARBA" id="ARBA00022692"/>
    </source>
</evidence>
<dbReference type="Gene3D" id="1.20.1250.20">
    <property type="entry name" value="MFS general substrate transporter like domains"/>
    <property type="match status" value="2"/>
</dbReference>
<dbReference type="PANTHER" id="PTHR23528:SF1">
    <property type="entry name" value="MAJOR FACILITATOR SUPERFAMILY (MFS) PROFILE DOMAIN-CONTAINING PROTEIN"/>
    <property type="match status" value="1"/>
</dbReference>
<dbReference type="InterPro" id="IPR020846">
    <property type="entry name" value="MFS_dom"/>
</dbReference>
<sequence>MALSEITTPAPPVAPTATPVPGGQPLRRMSFGLLMVYVAMLAVNSGGNGILLPNIVAGIDEAGKVGNLAFVTTVAFIANIFAQPLAGAFSDATRSRFGRRTPWMVGGALLTSGFLLGLPLAQSVLAVALVWLVVQVGVNTLQAAATAIVPDRYPAARRGGVSAMIGVGITIGNAVGVVVAGGTATQGMLPYVVLSALAVVVVGVFVVVNRDEPSAHLPRERTGAREFLRGFWVSPRQHPDFAWAFASRFLMVIGFYGAQTYGLYILRDYIGLSDAESNSFAATMGVVLLVGVLLSAIGSGWLSDKVGRRKPFIVWSSVVMSVALAIPLAVPTTTGVLAYAFLLGLGFGVYISIDLALMTEVLPARLQGGSSAGRDLAILGLATTLPQALSPSIAAALVTLTGGYPALFVSGIVFVMLGAALVRPIKAVR</sequence>
<dbReference type="PROSITE" id="PS50850">
    <property type="entry name" value="MFS"/>
    <property type="match status" value="1"/>
</dbReference>
<dbReference type="PROSITE" id="PS00216">
    <property type="entry name" value="SUGAR_TRANSPORT_1"/>
    <property type="match status" value="1"/>
</dbReference>
<dbReference type="InterPro" id="IPR011701">
    <property type="entry name" value="MFS"/>
</dbReference>
<evidence type="ECO:0000256" key="1">
    <source>
        <dbReference type="ARBA" id="ARBA00004651"/>
    </source>
</evidence>
<evidence type="ECO:0000256" key="5">
    <source>
        <dbReference type="SAM" id="MobiDB-lite"/>
    </source>
</evidence>
<evidence type="ECO:0000313" key="8">
    <source>
        <dbReference type="EMBL" id="NYE37399.1"/>
    </source>
</evidence>
<feature type="transmembrane region" description="Helical" evidence="6">
    <location>
        <begin position="68"/>
        <end position="89"/>
    </location>
</feature>
<name>A0A7Y9H3P7_9ACTN</name>
<feature type="transmembrane region" description="Helical" evidence="6">
    <location>
        <begin position="404"/>
        <end position="422"/>
    </location>
</feature>
<evidence type="ECO:0000256" key="3">
    <source>
        <dbReference type="ARBA" id="ARBA00022989"/>
    </source>
</evidence>
<protein>
    <submittedName>
        <fullName evidence="8">MFS family permease</fullName>
    </submittedName>
</protein>
<feature type="transmembrane region" description="Helical" evidence="6">
    <location>
        <begin position="241"/>
        <end position="259"/>
    </location>
</feature>
<dbReference type="InterPro" id="IPR005829">
    <property type="entry name" value="Sugar_transporter_CS"/>
</dbReference>
<reference evidence="8 9" key="2">
    <citation type="submission" date="2020-08" db="EMBL/GenBank/DDBJ databases">
        <title>The Agave Microbiome: Exploring the role of microbial communities in plant adaptations to desert environments.</title>
        <authorList>
            <person name="Partida-Martinez L.P."/>
        </authorList>
    </citation>
    <scope>NUCLEOTIDE SEQUENCE [LARGE SCALE GENOMIC DNA]</scope>
    <source>
        <strain evidence="8 9">AT2.17</strain>
    </source>
</reference>
<dbReference type="Pfam" id="PF07690">
    <property type="entry name" value="MFS_1"/>
    <property type="match status" value="1"/>
</dbReference>
<proteinExistence type="predicted"/>
<dbReference type="GO" id="GO:0022857">
    <property type="term" value="F:transmembrane transporter activity"/>
    <property type="evidence" value="ECO:0007669"/>
    <property type="project" value="InterPro"/>
</dbReference>
<feature type="transmembrane region" description="Helical" evidence="6">
    <location>
        <begin position="34"/>
        <end position="56"/>
    </location>
</feature>
<feature type="transmembrane region" description="Helical" evidence="6">
    <location>
        <begin position="161"/>
        <end position="182"/>
    </location>
</feature>
<keyword evidence="3 6" id="KW-1133">Transmembrane helix</keyword>
<keyword evidence="9" id="KW-1185">Reference proteome</keyword>